<feature type="compositionally biased region" description="Low complexity" evidence="4">
    <location>
        <begin position="244"/>
        <end position="267"/>
    </location>
</feature>
<organism evidence="8 9">
    <name type="scientific">Pseudomonas sessilinigenes</name>
    <dbReference type="NCBI Taxonomy" id="658629"/>
    <lineage>
        <taxon>Bacteria</taxon>
        <taxon>Pseudomonadati</taxon>
        <taxon>Pseudomonadota</taxon>
        <taxon>Gammaproteobacteria</taxon>
        <taxon>Pseudomonadales</taxon>
        <taxon>Pseudomonadaceae</taxon>
        <taxon>Pseudomonas</taxon>
    </lineage>
</organism>
<comment type="subcellular location">
    <subcellularLocation>
        <location evidence="1">Membrane</location>
    </subcellularLocation>
</comment>
<dbReference type="RefSeq" id="WP_124346917.1">
    <property type="nucleotide sequence ID" value="NZ_CP027706.1"/>
</dbReference>
<evidence type="ECO:0000313" key="8">
    <source>
        <dbReference type="EMBL" id="QXH37891.1"/>
    </source>
</evidence>
<sequence>MTPLFRFRWAAVLVTLPLISSCAVQRVNDSASRAENEASTARQYNGYLQNQQPEPARDTVIFSEKPWVSTQPLVTKRGLPLNLDRDIAYRPASAVSLSEVAQFITRETGLPVVVAPDALNPSILSSRPGNSGAAAAPPAVNMSNPDNLAALMPTGLAGSLPSGARSLESELLSGTPGLISGIKFSGLVSALLNQVTSRLGLSWHYDPQLQGARITYFDTRTFDVWAFGDDQVIESVVKSGLITSTGSGSNGSSGTSSGTGASGDSGSNQSTTVQIKTSLLSDIENNIKAMLSTQPAGRIFLSRSTGTLTVSDRPEVLNRIASYLQSTNRNITRQVLFNVKIFEVNFTDRDQTAVNWKAVYKSVSGKWGLSLANKVAGISTDAISGSVSILDTSSSPWAGSSAVIQALSEQGRISDVRSPSITTLNLQPAPIQIGNVKSYVASSSTTTTASVGSSTSLTPATITSGFNMMLLPKIIDRDNMLLMISISMSSKPTFTTFTSNGSSVQTADFDTKNAAPKVLLRSGQTLVLTGFEENTENANKTGVGDASFFGLGGSRTRSSDHSALVVLVTPVVLPDDLGASTQSQPSPVPVTAQAINTVPSTFCRPPMRACHTL</sequence>
<dbReference type="PANTHER" id="PTHR30332:SF24">
    <property type="entry name" value="SECRETIN GSPD-RELATED"/>
    <property type="match status" value="1"/>
</dbReference>
<dbReference type="InterPro" id="IPR013359">
    <property type="entry name" value="Pilus_4B_PilN"/>
</dbReference>
<feature type="region of interest" description="Disordered" evidence="4">
    <location>
        <begin position="244"/>
        <end position="270"/>
    </location>
</feature>
<evidence type="ECO:0000256" key="4">
    <source>
        <dbReference type="SAM" id="MobiDB-lite"/>
    </source>
</evidence>
<evidence type="ECO:0000256" key="3">
    <source>
        <dbReference type="ARBA" id="ARBA00023136"/>
    </source>
</evidence>
<dbReference type="EMBL" id="CP077074">
    <property type="protein sequence ID" value="QXH37891.1"/>
    <property type="molecule type" value="Genomic_DNA"/>
</dbReference>
<evidence type="ECO:0000256" key="2">
    <source>
        <dbReference type="ARBA" id="ARBA00022729"/>
    </source>
</evidence>
<evidence type="ECO:0000259" key="6">
    <source>
        <dbReference type="Pfam" id="PF00263"/>
    </source>
</evidence>
<reference evidence="8" key="1">
    <citation type="submission" date="2021-06" db="EMBL/GenBank/DDBJ databases">
        <title>Updating the genus Pseudomonas: Description of 43 new species and partition of the Pseudomonas putida group.</title>
        <authorList>
            <person name="Girard L."/>
            <person name="Lood C."/>
            <person name="Vandamme P."/>
            <person name="Rokni-Zadeh H."/>
            <person name="van Noort V."/>
            <person name="Hofte M."/>
            <person name="Lavigne R."/>
            <person name="De Mot R."/>
        </authorList>
    </citation>
    <scope>NUCLEOTIDE SEQUENCE</scope>
    <source>
        <strain evidence="8">CMR12a</strain>
    </source>
</reference>
<evidence type="ECO:0000256" key="1">
    <source>
        <dbReference type="ARBA" id="ARBA00004370"/>
    </source>
</evidence>
<dbReference type="InterPro" id="IPR050810">
    <property type="entry name" value="Bact_Secretion_Sys_Channel"/>
</dbReference>
<gene>
    <name evidence="8" type="ORF">KSS89_16500</name>
</gene>
<dbReference type="InterPro" id="IPR011514">
    <property type="entry name" value="Secretin_N_2"/>
</dbReference>
<name>A0ABX8MLG4_9PSED</name>
<keyword evidence="3" id="KW-0472">Membrane</keyword>
<proteinExistence type="predicted"/>
<keyword evidence="2 5" id="KW-0732">Signal</keyword>
<dbReference type="Pfam" id="PF07655">
    <property type="entry name" value="Secretin_N_2"/>
    <property type="match status" value="1"/>
</dbReference>
<dbReference type="NCBIfam" id="TIGR02520">
    <property type="entry name" value="pilus_B_mal_scr"/>
    <property type="match status" value="1"/>
</dbReference>
<dbReference type="PANTHER" id="PTHR30332">
    <property type="entry name" value="PROBABLE GENERAL SECRETION PATHWAY PROTEIN D"/>
    <property type="match status" value="1"/>
</dbReference>
<evidence type="ECO:0000313" key="9">
    <source>
        <dbReference type="Proteomes" id="UP000693952"/>
    </source>
</evidence>
<dbReference type="Proteomes" id="UP000693952">
    <property type="component" value="Chromosome"/>
</dbReference>
<feature type="domain" description="Type II/III secretion system secretin-like" evidence="6">
    <location>
        <begin position="406"/>
        <end position="573"/>
    </location>
</feature>
<keyword evidence="9" id="KW-1185">Reference proteome</keyword>
<dbReference type="InterPro" id="IPR004846">
    <property type="entry name" value="T2SS/T3SS_dom"/>
</dbReference>
<evidence type="ECO:0000259" key="7">
    <source>
        <dbReference type="Pfam" id="PF07655"/>
    </source>
</evidence>
<feature type="chain" id="PRO_5047310232" evidence="5">
    <location>
        <begin position="27"/>
        <end position="613"/>
    </location>
</feature>
<evidence type="ECO:0000256" key="5">
    <source>
        <dbReference type="SAM" id="SignalP"/>
    </source>
</evidence>
<protein>
    <submittedName>
        <fullName evidence="8">PilN family type IVB pilus formation outer membrane protein</fullName>
    </submittedName>
</protein>
<feature type="domain" description="Secretin N-terminal" evidence="7">
    <location>
        <begin position="219"/>
        <end position="306"/>
    </location>
</feature>
<dbReference type="Pfam" id="PF00263">
    <property type="entry name" value="Secretin"/>
    <property type="match status" value="1"/>
</dbReference>
<accession>A0ABX8MLG4</accession>
<dbReference type="PROSITE" id="PS51257">
    <property type="entry name" value="PROKAR_LIPOPROTEIN"/>
    <property type="match status" value="1"/>
</dbReference>
<feature type="signal peptide" evidence="5">
    <location>
        <begin position="1"/>
        <end position="26"/>
    </location>
</feature>